<keyword evidence="2" id="KW-0732">Signal</keyword>
<dbReference type="InterPro" id="IPR029034">
    <property type="entry name" value="Cystine-knot_cytokine"/>
</dbReference>
<feature type="chain" id="PRO_5022999150" evidence="2">
    <location>
        <begin position="27"/>
        <end position="216"/>
    </location>
</feature>
<evidence type="ECO:0000313" key="4">
    <source>
        <dbReference type="Proteomes" id="UP000324222"/>
    </source>
</evidence>
<evidence type="ECO:0000313" key="3">
    <source>
        <dbReference type="EMBL" id="MPC11958.1"/>
    </source>
</evidence>
<accession>A0A5B7CS82</accession>
<dbReference type="SUPFAM" id="SSF57501">
    <property type="entry name" value="Cystine-knot cytokines"/>
    <property type="match status" value="1"/>
</dbReference>
<dbReference type="Gene3D" id="2.10.90.10">
    <property type="entry name" value="Cystine-knot cytokines"/>
    <property type="match status" value="1"/>
</dbReference>
<feature type="region of interest" description="Disordered" evidence="1">
    <location>
        <begin position="36"/>
        <end position="60"/>
    </location>
</feature>
<gene>
    <name evidence="3" type="ORF">E2C01_004635</name>
</gene>
<proteinExistence type="predicted"/>
<evidence type="ECO:0000256" key="1">
    <source>
        <dbReference type="SAM" id="MobiDB-lite"/>
    </source>
</evidence>
<dbReference type="OrthoDB" id="6368205at2759"/>
<keyword evidence="4" id="KW-1185">Reference proteome</keyword>
<sequence length="216" mass="24205">MRVPLVAELWSSNALVLLLLALSVLSDPDSSAFPDEDFLNHLGDSNPGDNSSMESPPPDWLQPENLCPSHPLLEDIFSQYTSVPSFLLTLARHDACQGLEMHVHNVHLQDLSGFRPPWLVNAVMAGECPWHLVRREFLHGTLPPAILEVRCLCDDHRCSLHGDFKCISVKHQVIVWSTEATDSSRYQPRILQVTAACVCAQRHAPEANYALPEEWK</sequence>
<protein>
    <submittedName>
        <fullName evidence="3">Uncharacterized protein</fullName>
    </submittedName>
</protein>
<reference evidence="3 4" key="1">
    <citation type="submission" date="2019-05" db="EMBL/GenBank/DDBJ databases">
        <title>Another draft genome of Portunus trituberculatus and its Hox gene families provides insights of decapod evolution.</title>
        <authorList>
            <person name="Jeong J.-H."/>
            <person name="Song I."/>
            <person name="Kim S."/>
            <person name="Choi T."/>
            <person name="Kim D."/>
            <person name="Ryu S."/>
            <person name="Kim W."/>
        </authorList>
    </citation>
    <scope>NUCLEOTIDE SEQUENCE [LARGE SCALE GENOMIC DNA]</scope>
    <source>
        <tissue evidence="3">Muscle</tissue>
    </source>
</reference>
<feature type="signal peptide" evidence="2">
    <location>
        <begin position="1"/>
        <end position="26"/>
    </location>
</feature>
<dbReference type="AlphaFoldDB" id="A0A5B7CS82"/>
<organism evidence="3 4">
    <name type="scientific">Portunus trituberculatus</name>
    <name type="common">Swimming crab</name>
    <name type="synonym">Neptunus trituberculatus</name>
    <dbReference type="NCBI Taxonomy" id="210409"/>
    <lineage>
        <taxon>Eukaryota</taxon>
        <taxon>Metazoa</taxon>
        <taxon>Ecdysozoa</taxon>
        <taxon>Arthropoda</taxon>
        <taxon>Crustacea</taxon>
        <taxon>Multicrustacea</taxon>
        <taxon>Malacostraca</taxon>
        <taxon>Eumalacostraca</taxon>
        <taxon>Eucarida</taxon>
        <taxon>Decapoda</taxon>
        <taxon>Pleocyemata</taxon>
        <taxon>Brachyura</taxon>
        <taxon>Eubrachyura</taxon>
        <taxon>Portunoidea</taxon>
        <taxon>Portunidae</taxon>
        <taxon>Portuninae</taxon>
        <taxon>Portunus</taxon>
    </lineage>
</organism>
<dbReference type="EMBL" id="VSRR010000190">
    <property type="protein sequence ID" value="MPC11958.1"/>
    <property type="molecule type" value="Genomic_DNA"/>
</dbReference>
<comment type="caution">
    <text evidence="3">The sequence shown here is derived from an EMBL/GenBank/DDBJ whole genome shotgun (WGS) entry which is preliminary data.</text>
</comment>
<dbReference type="Proteomes" id="UP000324222">
    <property type="component" value="Unassembled WGS sequence"/>
</dbReference>
<evidence type="ECO:0000256" key="2">
    <source>
        <dbReference type="SAM" id="SignalP"/>
    </source>
</evidence>
<name>A0A5B7CS82_PORTR</name>